<gene>
    <name evidence="1" type="ordered locus">MSWAN_0703</name>
</gene>
<dbReference type="HOGENOM" id="CLU_104060_1_0_2"/>
<proteinExistence type="predicted"/>
<evidence type="ECO:0000313" key="2">
    <source>
        <dbReference type="Proteomes" id="UP000009231"/>
    </source>
</evidence>
<sequence>MKYIFLDESGDLGFGRSNYFVIAALCTKNPKPIYNCINRIKKSTTKKYHKTHELHFSESEHKLRRRVLECLNSKDMQISYLLLNKTSFMKNSHLISKLGTFKDSLFMFLISETLKEFEIRGNPNILIDKYLSKNEIDKFNQEFSEIILRKGHDVYIKRDIETEHVSSWENKGIQAADFIAGAVHVRFRDNNPNLYKIISPKVKYKIIL</sequence>
<protein>
    <recommendedName>
        <fullName evidence="3">DUF3800 domain-containing protein</fullName>
    </recommendedName>
</protein>
<dbReference type="RefSeq" id="WP_013825239.1">
    <property type="nucleotide sequence ID" value="NC_015574.1"/>
</dbReference>
<dbReference type="KEGG" id="mew:MSWAN_0703"/>
<dbReference type="OrthoDB" id="101752at2157"/>
<dbReference type="GeneID" id="10668195"/>
<evidence type="ECO:0000313" key="1">
    <source>
        <dbReference type="EMBL" id="AEG17737.1"/>
    </source>
</evidence>
<dbReference type="Proteomes" id="UP000009231">
    <property type="component" value="Chromosome"/>
</dbReference>
<accession>F6D6M4</accession>
<dbReference type="Pfam" id="PF12686">
    <property type="entry name" value="DUF3800"/>
    <property type="match status" value="1"/>
</dbReference>
<dbReference type="eggNOG" id="arCOG07100">
    <property type="taxonomic scope" value="Archaea"/>
</dbReference>
<dbReference type="InterPro" id="IPR024524">
    <property type="entry name" value="DUF3800"/>
</dbReference>
<keyword evidence="2" id="KW-1185">Reference proteome</keyword>
<organism evidence="1 2">
    <name type="scientific">Methanobacterium paludis (strain DSM 25820 / JCM 18151 / SWAN1)</name>
    <dbReference type="NCBI Taxonomy" id="868131"/>
    <lineage>
        <taxon>Archaea</taxon>
        <taxon>Methanobacteriati</taxon>
        <taxon>Methanobacteriota</taxon>
        <taxon>Methanomada group</taxon>
        <taxon>Methanobacteria</taxon>
        <taxon>Methanobacteriales</taxon>
        <taxon>Methanobacteriaceae</taxon>
        <taxon>Methanobacterium</taxon>
    </lineage>
</organism>
<reference evidence="1 2" key="1">
    <citation type="journal article" date="2014" name="Int. J. Syst. Evol. Microbiol.">
        <title>Methanobacterium paludis sp. nov. and a novel strain of Methanobacterium lacus isolated from northern peatlands.</title>
        <authorList>
            <person name="Cadillo-Quiroz H."/>
            <person name="Brauer S.L."/>
            <person name="Goodson N."/>
            <person name="Yavitt J.B."/>
            <person name="Zinder S.H."/>
        </authorList>
    </citation>
    <scope>NUCLEOTIDE SEQUENCE [LARGE SCALE GENOMIC DNA]</scope>
    <source>
        <strain evidence="2">DSM 25820 / JCM 18151 / SWAN1</strain>
    </source>
</reference>
<name>F6D6M4_METPW</name>
<dbReference type="EMBL" id="CP002772">
    <property type="protein sequence ID" value="AEG17737.1"/>
    <property type="molecule type" value="Genomic_DNA"/>
</dbReference>
<evidence type="ECO:0008006" key="3">
    <source>
        <dbReference type="Google" id="ProtNLM"/>
    </source>
</evidence>
<dbReference type="AlphaFoldDB" id="F6D6M4"/>